<protein>
    <submittedName>
        <fullName evidence="3">Uncharacterized protein</fullName>
    </submittedName>
</protein>
<feature type="transmembrane region" description="Helical" evidence="2">
    <location>
        <begin position="221"/>
        <end position="244"/>
    </location>
</feature>
<keyword evidence="2" id="KW-0812">Transmembrane</keyword>
<evidence type="ECO:0000313" key="3">
    <source>
        <dbReference type="EMBL" id="CAD8244933.1"/>
    </source>
</evidence>
<feature type="transmembrane region" description="Helical" evidence="2">
    <location>
        <begin position="163"/>
        <end position="183"/>
    </location>
</feature>
<feature type="transmembrane region" description="Helical" evidence="2">
    <location>
        <begin position="123"/>
        <end position="143"/>
    </location>
</feature>
<feature type="transmembrane region" description="Helical" evidence="2">
    <location>
        <begin position="195"/>
        <end position="215"/>
    </location>
</feature>
<keyword evidence="2" id="KW-1133">Transmembrane helix</keyword>
<evidence type="ECO:0000256" key="1">
    <source>
        <dbReference type="SAM" id="MobiDB-lite"/>
    </source>
</evidence>
<sequence>MPVVIASTRGAVAPSAARARALSSRIHRASQIPTRSRRGSTGDADATTSTRVVVSVRARAVNEDPSRSRIVRVVSGEEVPGRRRASVSATASSPPRVDVVAVRAAAKDALETFASNLLRARRVVAALALASVIALFDASPALAGRGGGRSGGRMGGSSFRPSAARSMGGGGVGGGVMGGGVGAGAGASRPPRTGATGVGFMPSFFFMPSFGGWGYGMGYGMGGAAMIVRVLMNVLLMYVLYNYLFGGRRGGRGDPNAA</sequence>
<name>A0A7R9Y5M4_MICPS</name>
<dbReference type="EMBL" id="HBDY01012500">
    <property type="protein sequence ID" value="CAD8244933.1"/>
    <property type="molecule type" value="Transcribed_RNA"/>
</dbReference>
<proteinExistence type="predicted"/>
<dbReference type="OMA" id="IVRVLMN"/>
<gene>
    <name evidence="3" type="ORF">MPUS1402_LOCUS9472</name>
</gene>
<evidence type="ECO:0000256" key="2">
    <source>
        <dbReference type="SAM" id="Phobius"/>
    </source>
</evidence>
<accession>A0A7R9Y5M4</accession>
<reference evidence="3" key="1">
    <citation type="submission" date="2021-01" db="EMBL/GenBank/DDBJ databases">
        <authorList>
            <person name="Corre E."/>
            <person name="Pelletier E."/>
            <person name="Niang G."/>
            <person name="Scheremetjew M."/>
            <person name="Finn R."/>
            <person name="Kale V."/>
            <person name="Holt S."/>
            <person name="Cochrane G."/>
            <person name="Meng A."/>
            <person name="Brown T."/>
            <person name="Cohen L."/>
        </authorList>
    </citation>
    <scope>NUCLEOTIDE SEQUENCE</scope>
    <source>
        <strain evidence="3">RCC1614</strain>
    </source>
</reference>
<feature type="region of interest" description="Disordered" evidence="1">
    <location>
        <begin position="22"/>
        <end position="48"/>
    </location>
</feature>
<organism evidence="3">
    <name type="scientific">Micromonas pusilla</name>
    <name type="common">Picoplanktonic green alga</name>
    <name type="synonym">Chromulina pusilla</name>
    <dbReference type="NCBI Taxonomy" id="38833"/>
    <lineage>
        <taxon>Eukaryota</taxon>
        <taxon>Viridiplantae</taxon>
        <taxon>Chlorophyta</taxon>
        <taxon>Mamiellophyceae</taxon>
        <taxon>Mamiellales</taxon>
        <taxon>Mamiellaceae</taxon>
        <taxon>Micromonas</taxon>
    </lineage>
</organism>
<keyword evidence="2" id="KW-0472">Membrane</keyword>
<dbReference type="AlphaFoldDB" id="A0A7R9Y5M4"/>